<dbReference type="InterPro" id="IPR036249">
    <property type="entry name" value="Thioredoxin-like_sf"/>
</dbReference>
<sequence length="125" mass="13634">MATVDLTDDTFQQAISENDIVLVDFWASWCGPCRQFAPIFEKSSETNADIVHGKLDTEAQQRIAAAAGITAIPTLMAFREGVLVFNQAGALPAHALQEVVDAVKGLDMDEVRKAIKEHEHTPQEA</sequence>
<dbReference type="Proteomes" id="UP000291758">
    <property type="component" value="Chromosome"/>
</dbReference>
<proteinExistence type="inferred from homology"/>
<keyword evidence="12" id="KW-1185">Reference proteome</keyword>
<feature type="site" description="Deprotonates C-terminal active site Cys" evidence="8">
    <location>
        <position position="24"/>
    </location>
</feature>
<dbReference type="FunFam" id="3.40.30.10:FF:000155">
    <property type="entry name" value="Thioredoxin"/>
    <property type="match status" value="1"/>
</dbReference>
<dbReference type="InterPro" id="IPR013766">
    <property type="entry name" value="Thioredoxin_domain"/>
</dbReference>
<dbReference type="SUPFAM" id="SSF52833">
    <property type="entry name" value="Thioredoxin-like"/>
    <property type="match status" value="1"/>
</dbReference>
<name>A0A4P6EP35_9MICO</name>
<evidence type="ECO:0000313" key="12">
    <source>
        <dbReference type="Proteomes" id="UP000291758"/>
    </source>
</evidence>
<keyword evidence="3" id="KW-0249">Electron transport</keyword>
<dbReference type="NCBIfam" id="TIGR01068">
    <property type="entry name" value="thioredoxin"/>
    <property type="match status" value="1"/>
</dbReference>
<dbReference type="Pfam" id="PF00085">
    <property type="entry name" value="Thioredoxin"/>
    <property type="match status" value="1"/>
</dbReference>
<evidence type="ECO:0000259" key="10">
    <source>
        <dbReference type="PROSITE" id="PS51352"/>
    </source>
</evidence>
<feature type="active site" description="Nucleophile" evidence="8">
    <location>
        <position position="30"/>
    </location>
</feature>
<feature type="disulfide bond" description="Redox-active" evidence="9">
    <location>
        <begin position="30"/>
        <end position="33"/>
    </location>
</feature>
<feature type="site" description="Contributes to redox potential value" evidence="8">
    <location>
        <position position="31"/>
    </location>
</feature>
<evidence type="ECO:0000256" key="4">
    <source>
        <dbReference type="ARBA" id="ARBA00023157"/>
    </source>
</evidence>
<dbReference type="GO" id="GO:0015035">
    <property type="term" value="F:protein-disulfide reductase activity"/>
    <property type="evidence" value="ECO:0007669"/>
    <property type="project" value="UniProtKB-UniRule"/>
</dbReference>
<dbReference type="CDD" id="cd02947">
    <property type="entry name" value="TRX_family"/>
    <property type="match status" value="1"/>
</dbReference>
<keyword evidence="5 9" id="KW-0676">Redox-active center</keyword>
<dbReference type="PIRSF" id="PIRSF000077">
    <property type="entry name" value="Thioredoxin"/>
    <property type="match status" value="1"/>
</dbReference>
<dbReference type="PROSITE" id="PS51352">
    <property type="entry name" value="THIOREDOXIN_2"/>
    <property type="match status" value="1"/>
</dbReference>
<dbReference type="PRINTS" id="PR00421">
    <property type="entry name" value="THIOREDOXIN"/>
</dbReference>
<evidence type="ECO:0000256" key="5">
    <source>
        <dbReference type="ARBA" id="ARBA00023284"/>
    </source>
</evidence>
<dbReference type="EMBL" id="CP035495">
    <property type="protein sequence ID" value="QAY62087.1"/>
    <property type="molecule type" value="Genomic_DNA"/>
</dbReference>
<reference evidence="11 12" key="1">
    <citation type="submission" date="2019-01" db="EMBL/GenBank/DDBJ databases">
        <title>Genome sequencing of strain 2JSPR-7.</title>
        <authorList>
            <person name="Heo J."/>
            <person name="Kim S.-J."/>
            <person name="Kim J.-S."/>
            <person name="Hong S.-B."/>
            <person name="Kwon S.-W."/>
        </authorList>
    </citation>
    <scope>NUCLEOTIDE SEQUENCE [LARGE SCALE GENOMIC DNA]</scope>
    <source>
        <strain evidence="11 12">2JSPR-7</strain>
    </source>
</reference>
<gene>
    <name evidence="11" type="primary">trxA</name>
    <name evidence="11" type="ORF">ET495_00960</name>
</gene>
<feature type="domain" description="Thioredoxin" evidence="10">
    <location>
        <begin position="1"/>
        <end position="105"/>
    </location>
</feature>
<dbReference type="PROSITE" id="PS00194">
    <property type="entry name" value="THIOREDOXIN_1"/>
    <property type="match status" value="1"/>
</dbReference>
<feature type="site" description="Contributes to redox potential value" evidence="8">
    <location>
        <position position="32"/>
    </location>
</feature>
<dbReference type="OrthoDB" id="9790390at2"/>
<dbReference type="Gene3D" id="3.40.30.10">
    <property type="entry name" value="Glutaredoxin"/>
    <property type="match status" value="1"/>
</dbReference>
<evidence type="ECO:0000256" key="7">
    <source>
        <dbReference type="PIRNR" id="PIRNR000077"/>
    </source>
</evidence>
<protein>
    <recommendedName>
        <fullName evidence="6 7">Thioredoxin</fullName>
    </recommendedName>
</protein>
<evidence type="ECO:0000256" key="3">
    <source>
        <dbReference type="ARBA" id="ARBA00022982"/>
    </source>
</evidence>
<evidence type="ECO:0000256" key="8">
    <source>
        <dbReference type="PIRSR" id="PIRSR000077-1"/>
    </source>
</evidence>
<evidence type="ECO:0000256" key="2">
    <source>
        <dbReference type="ARBA" id="ARBA00022448"/>
    </source>
</evidence>
<organism evidence="11 12">
    <name type="scientific">Xylanimonas allomyrinae</name>
    <dbReference type="NCBI Taxonomy" id="2509459"/>
    <lineage>
        <taxon>Bacteria</taxon>
        <taxon>Bacillati</taxon>
        <taxon>Actinomycetota</taxon>
        <taxon>Actinomycetes</taxon>
        <taxon>Micrococcales</taxon>
        <taxon>Promicromonosporaceae</taxon>
        <taxon>Xylanimonas</taxon>
    </lineage>
</organism>
<comment type="similarity">
    <text evidence="1 7">Belongs to the thioredoxin family.</text>
</comment>
<evidence type="ECO:0000256" key="1">
    <source>
        <dbReference type="ARBA" id="ARBA00008987"/>
    </source>
</evidence>
<keyword evidence="4 9" id="KW-1015">Disulfide bond</keyword>
<evidence type="ECO:0000256" key="6">
    <source>
        <dbReference type="NCBIfam" id="TIGR01068"/>
    </source>
</evidence>
<dbReference type="RefSeq" id="WP_129201884.1">
    <property type="nucleotide sequence ID" value="NZ_CP035495.1"/>
</dbReference>
<evidence type="ECO:0000313" key="11">
    <source>
        <dbReference type="EMBL" id="QAY62087.1"/>
    </source>
</evidence>
<dbReference type="InterPro" id="IPR017937">
    <property type="entry name" value="Thioredoxin_CS"/>
</dbReference>
<dbReference type="PANTHER" id="PTHR45663:SF40">
    <property type="entry name" value="THIOREDOXIN 2"/>
    <property type="match status" value="1"/>
</dbReference>
<dbReference type="KEGG" id="xyl:ET495_00960"/>
<accession>A0A4P6EP35</accession>
<keyword evidence="2" id="KW-0813">Transport</keyword>
<dbReference type="GO" id="GO:0005829">
    <property type="term" value="C:cytosol"/>
    <property type="evidence" value="ECO:0007669"/>
    <property type="project" value="TreeGrafter"/>
</dbReference>
<evidence type="ECO:0000256" key="9">
    <source>
        <dbReference type="PIRSR" id="PIRSR000077-4"/>
    </source>
</evidence>
<dbReference type="PANTHER" id="PTHR45663">
    <property type="entry name" value="GEO12009P1"/>
    <property type="match status" value="1"/>
</dbReference>
<feature type="active site" description="Nucleophile" evidence="8">
    <location>
        <position position="33"/>
    </location>
</feature>
<dbReference type="AlphaFoldDB" id="A0A4P6EP35"/>
<dbReference type="InterPro" id="IPR005746">
    <property type="entry name" value="Thioredoxin"/>
</dbReference>